<dbReference type="OrthoDB" id="1901372at2759"/>
<proteinExistence type="inferred from homology"/>
<dbReference type="InterPro" id="IPR008802">
    <property type="entry name" value="REF"/>
</dbReference>
<dbReference type="Pfam" id="PF05755">
    <property type="entry name" value="REF"/>
    <property type="match status" value="1"/>
</dbReference>
<dbReference type="PANTHER" id="PTHR33732:SF2">
    <property type="entry name" value="REF_SRPP-LIKE PROTEIN"/>
    <property type="match status" value="1"/>
</dbReference>
<keyword evidence="4" id="KW-1185">Reference proteome</keyword>
<protein>
    <recommendedName>
        <fullName evidence="5">REF/SRPP-like protein</fullName>
    </recommendedName>
</protein>
<evidence type="ECO:0000313" key="3">
    <source>
        <dbReference type="EMBL" id="KAJ8439144.1"/>
    </source>
</evidence>
<feature type="compositionally biased region" description="Low complexity" evidence="2">
    <location>
        <begin position="11"/>
        <end position="21"/>
    </location>
</feature>
<feature type="region of interest" description="Disordered" evidence="2">
    <location>
        <begin position="1"/>
        <end position="23"/>
    </location>
</feature>
<name>A0A9Q1K938_9CARY</name>
<dbReference type="AlphaFoldDB" id="A0A9Q1K938"/>
<evidence type="ECO:0008006" key="5">
    <source>
        <dbReference type="Google" id="ProtNLM"/>
    </source>
</evidence>
<evidence type="ECO:0000256" key="2">
    <source>
        <dbReference type="SAM" id="MobiDB-lite"/>
    </source>
</evidence>
<dbReference type="PANTHER" id="PTHR33732">
    <property type="entry name" value="REF/SRPP-LIKE PROTEIN OS05G0151300/LOC_OS05G05940"/>
    <property type="match status" value="1"/>
</dbReference>
<sequence length="243" mass="26897">MENSEETKTTQQQQQQQQQQQPKLKHLGFVRAAAINTIMWLSSLYDYAKQNSGPLKSAVSSVEGAVTTVVTPVYYKFKDVPDHLLAFLDQKVDVAEKKFDEHAPPLAKHVASRVHGVIETAAQKAKELVHQTQVGGPLAAARYAAEECKNVVLDQSVKVWCKLDKLPPVHVVSELTVPTAAHLSEKYNKLITDLRAKGHSVFNYAPLVPCEEIAKAVKQYTGANEQRVVNEASPPAEEEVSYQ</sequence>
<dbReference type="EMBL" id="JAKOGI010000229">
    <property type="protein sequence ID" value="KAJ8439144.1"/>
    <property type="molecule type" value="Genomic_DNA"/>
</dbReference>
<accession>A0A9Q1K938</accession>
<comment type="caution">
    <text evidence="3">The sequence shown here is derived from an EMBL/GenBank/DDBJ whole genome shotgun (WGS) entry which is preliminary data.</text>
</comment>
<evidence type="ECO:0000256" key="1">
    <source>
        <dbReference type="ARBA" id="ARBA00009737"/>
    </source>
</evidence>
<organism evidence="3 4">
    <name type="scientific">Carnegiea gigantea</name>
    <dbReference type="NCBI Taxonomy" id="171969"/>
    <lineage>
        <taxon>Eukaryota</taxon>
        <taxon>Viridiplantae</taxon>
        <taxon>Streptophyta</taxon>
        <taxon>Embryophyta</taxon>
        <taxon>Tracheophyta</taxon>
        <taxon>Spermatophyta</taxon>
        <taxon>Magnoliopsida</taxon>
        <taxon>eudicotyledons</taxon>
        <taxon>Gunneridae</taxon>
        <taxon>Pentapetalae</taxon>
        <taxon>Caryophyllales</taxon>
        <taxon>Cactineae</taxon>
        <taxon>Cactaceae</taxon>
        <taxon>Cactoideae</taxon>
        <taxon>Echinocereeae</taxon>
        <taxon>Carnegiea</taxon>
    </lineage>
</organism>
<comment type="similarity">
    <text evidence="1">Belongs to the REF/SRPP family.</text>
</comment>
<dbReference type="Proteomes" id="UP001153076">
    <property type="component" value="Unassembled WGS sequence"/>
</dbReference>
<evidence type="ECO:0000313" key="4">
    <source>
        <dbReference type="Proteomes" id="UP001153076"/>
    </source>
</evidence>
<gene>
    <name evidence="3" type="ORF">Cgig2_027070</name>
</gene>
<reference evidence="3" key="1">
    <citation type="submission" date="2022-04" db="EMBL/GenBank/DDBJ databases">
        <title>Carnegiea gigantea Genome sequencing and assembly v2.</title>
        <authorList>
            <person name="Copetti D."/>
            <person name="Sanderson M.J."/>
            <person name="Burquez A."/>
            <person name="Wojciechowski M.F."/>
        </authorList>
    </citation>
    <scope>NUCLEOTIDE SEQUENCE</scope>
    <source>
        <strain evidence="3">SGP5-SGP5p</strain>
        <tissue evidence="3">Aerial part</tissue>
    </source>
</reference>